<keyword evidence="1" id="KW-0808">Transferase</keyword>
<sequence length="203" mass="22748">MDNTIINVGRQFGSGGKQVALQLGKILGIEVFDNELISKAAESSGFSRALFKEKDEKRSLFSFSSFFSSQGFGQAENYVNENELFKIQSHVIKEIADKGPAIIIGRCADYILRDRGCTLDVFICAPLEARIRRVSDRLGITPEKAEDLIARTDRKRETYYNYFTFGNWGVASNYDLCVDSSILDIEGTADFIIDFARRAGLLK</sequence>
<dbReference type="Proteomes" id="UP000823750">
    <property type="component" value="Unassembled WGS sequence"/>
</dbReference>
<organism evidence="1 2">
    <name type="scientific">Candidatus Cryptobacteroides excrementavium</name>
    <dbReference type="NCBI Taxonomy" id="2840759"/>
    <lineage>
        <taxon>Bacteria</taxon>
        <taxon>Pseudomonadati</taxon>
        <taxon>Bacteroidota</taxon>
        <taxon>Bacteroidia</taxon>
        <taxon>Bacteroidales</taxon>
        <taxon>Candidatus Cryptobacteroides</taxon>
    </lineage>
</organism>
<keyword evidence="1" id="KW-0418">Kinase</keyword>
<dbReference type="Gene3D" id="3.40.50.300">
    <property type="entry name" value="P-loop containing nucleotide triphosphate hydrolases"/>
    <property type="match status" value="1"/>
</dbReference>
<comment type="caution">
    <text evidence="1">The sequence shown here is derived from an EMBL/GenBank/DDBJ whole genome shotgun (WGS) entry which is preliminary data.</text>
</comment>
<reference evidence="1" key="2">
    <citation type="journal article" date="2021" name="PeerJ">
        <title>Extensive microbial diversity within the chicken gut microbiome revealed by metagenomics and culture.</title>
        <authorList>
            <person name="Gilroy R."/>
            <person name="Ravi A."/>
            <person name="Getino M."/>
            <person name="Pursley I."/>
            <person name="Horton D.L."/>
            <person name="Alikhan N.F."/>
            <person name="Baker D."/>
            <person name="Gharbi K."/>
            <person name="Hall N."/>
            <person name="Watson M."/>
            <person name="Adriaenssens E.M."/>
            <person name="Foster-Nyarko E."/>
            <person name="Jarju S."/>
            <person name="Secka A."/>
            <person name="Antonio M."/>
            <person name="Oren A."/>
            <person name="Chaudhuri R.R."/>
            <person name="La Ragione R."/>
            <person name="Hildebrand F."/>
            <person name="Pallen M.J."/>
        </authorList>
    </citation>
    <scope>NUCLEOTIDE SEQUENCE</scope>
    <source>
        <strain evidence="1">B2-16538</strain>
    </source>
</reference>
<dbReference type="InterPro" id="IPR027417">
    <property type="entry name" value="P-loop_NTPase"/>
</dbReference>
<proteinExistence type="predicted"/>
<dbReference type="AlphaFoldDB" id="A0A9D9J3F0"/>
<accession>A0A9D9J3F0</accession>
<protein>
    <submittedName>
        <fullName evidence="1">Cytidylate kinase-like family protein</fullName>
    </submittedName>
</protein>
<name>A0A9D9J3F0_9BACT</name>
<gene>
    <name evidence="1" type="ORF">IAB78_05820</name>
</gene>
<dbReference type="EMBL" id="JADILX010000088">
    <property type="protein sequence ID" value="MBO8485923.1"/>
    <property type="molecule type" value="Genomic_DNA"/>
</dbReference>
<dbReference type="Pfam" id="PF13189">
    <property type="entry name" value="Cytidylate_kin2"/>
    <property type="match status" value="1"/>
</dbReference>
<evidence type="ECO:0000313" key="1">
    <source>
        <dbReference type="EMBL" id="MBO8485923.1"/>
    </source>
</evidence>
<evidence type="ECO:0000313" key="2">
    <source>
        <dbReference type="Proteomes" id="UP000823750"/>
    </source>
</evidence>
<dbReference type="SUPFAM" id="SSF52540">
    <property type="entry name" value="P-loop containing nucleoside triphosphate hydrolases"/>
    <property type="match status" value="1"/>
</dbReference>
<dbReference type="GO" id="GO:0016301">
    <property type="term" value="F:kinase activity"/>
    <property type="evidence" value="ECO:0007669"/>
    <property type="project" value="UniProtKB-KW"/>
</dbReference>
<reference evidence="1" key="1">
    <citation type="submission" date="2020-10" db="EMBL/GenBank/DDBJ databases">
        <authorList>
            <person name="Gilroy R."/>
        </authorList>
    </citation>
    <scope>NUCLEOTIDE SEQUENCE</scope>
    <source>
        <strain evidence="1">B2-16538</strain>
    </source>
</reference>